<keyword evidence="5" id="KW-0289">Folate biosynthesis</keyword>
<evidence type="ECO:0000256" key="10">
    <source>
        <dbReference type="NCBIfam" id="TIGR03461"/>
    </source>
</evidence>
<dbReference type="InterPro" id="IPR043131">
    <property type="entry name" value="BCAT-like_N"/>
</dbReference>
<dbReference type="GO" id="GO:0030170">
    <property type="term" value="F:pyridoxal phosphate binding"/>
    <property type="evidence" value="ECO:0007669"/>
    <property type="project" value="InterPro"/>
</dbReference>
<dbReference type="RefSeq" id="WP_089680567.1">
    <property type="nucleotide sequence ID" value="NZ_FNIV01000011.1"/>
</dbReference>
<evidence type="ECO:0000256" key="4">
    <source>
        <dbReference type="ARBA" id="ARBA00022898"/>
    </source>
</evidence>
<accession>A0A1H0M9T4</accession>
<dbReference type="AlphaFoldDB" id="A0A1H0M9T4"/>
<dbReference type="EMBL" id="FNIV01000011">
    <property type="protein sequence ID" value="SDO77183.1"/>
    <property type="molecule type" value="Genomic_DNA"/>
</dbReference>
<keyword evidence="4" id="KW-0663">Pyridoxal phosphate</keyword>
<protein>
    <recommendedName>
        <fullName evidence="8 10">Aminodeoxychorismate lyase</fullName>
        <ecNumber evidence="8 10">4.1.3.38</ecNumber>
    </recommendedName>
</protein>
<evidence type="ECO:0000256" key="2">
    <source>
        <dbReference type="ARBA" id="ARBA00009320"/>
    </source>
</evidence>
<evidence type="ECO:0000256" key="8">
    <source>
        <dbReference type="ARBA" id="ARBA00035676"/>
    </source>
</evidence>
<dbReference type="GO" id="GO:0005829">
    <property type="term" value="C:cytosol"/>
    <property type="evidence" value="ECO:0007669"/>
    <property type="project" value="TreeGrafter"/>
</dbReference>
<evidence type="ECO:0000256" key="9">
    <source>
        <dbReference type="ARBA" id="ARBA00049529"/>
    </source>
</evidence>
<dbReference type="PANTHER" id="PTHR42743">
    <property type="entry name" value="AMINO-ACID AMINOTRANSFERASE"/>
    <property type="match status" value="1"/>
</dbReference>
<evidence type="ECO:0000256" key="1">
    <source>
        <dbReference type="ARBA" id="ARBA00001933"/>
    </source>
</evidence>
<dbReference type="OrthoDB" id="9805628at2"/>
<organism evidence="11 12">
    <name type="scientific">Halomonas shengliensis</name>
    <dbReference type="NCBI Taxonomy" id="419597"/>
    <lineage>
        <taxon>Bacteria</taxon>
        <taxon>Pseudomonadati</taxon>
        <taxon>Pseudomonadota</taxon>
        <taxon>Gammaproteobacteria</taxon>
        <taxon>Oceanospirillales</taxon>
        <taxon>Halomonadaceae</taxon>
        <taxon>Halomonas</taxon>
    </lineage>
</organism>
<dbReference type="InterPro" id="IPR001544">
    <property type="entry name" value="Aminotrans_IV"/>
</dbReference>
<evidence type="ECO:0000256" key="3">
    <source>
        <dbReference type="ARBA" id="ARBA00011738"/>
    </source>
</evidence>
<evidence type="ECO:0000256" key="7">
    <source>
        <dbReference type="ARBA" id="ARBA00035633"/>
    </source>
</evidence>
<evidence type="ECO:0000313" key="11">
    <source>
        <dbReference type="EMBL" id="SDO77183.1"/>
    </source>
</evidence>
<name>A0A1H0M9T4_9GAMM</name>
<evidence type="ECO:0000256" key="6">
    <source>
        <dbReference type="ARBA" id="ARBA00023239"/>
    </source>
</evidence>
<comment type="subunit">
    <text evidence="3">Homodimer.</text>
</comment>
<gene>
    <name evidence="11" type="ORF">SAMN04487957_11188</name>
</gene>
<dbReference type="Gene3D" id="3.30.470.10">
    <property type="match status" value="1"/>
</dbReference>
<keyword evidence="6 11" id="KW-0456">Lyase</keyword>
<dbReference type="SUPFAM" id="SSF56752">
    <property type="entry name" value="D-aminoacid aminotransferase-like PLP-dependent enzymes"/>
    <property type="match status" value="1"/>
</dbReference>
<dbReference type="NCBIfam" id="TIGR03461">
    <property type="entry name" value="pabC_Proteo"/>
    <property type="match status" value="1"/>
</dbReference>
<comment type="similarity">
    <text evidence="2">Belongs to the class-IV pyridoxal-phosphate-dependent aminotransferase family.</text>
</comment>
<comment type="cofactor">
    <cofactor evidence="1">
        <name>pyridoxal 5'-phosphate</name>
        <dbReference type="ChEBI" id="CHEBI:597326"/>
    </cofactor>
</comment>
<dbReference type="GO" id="GO:0008153">
    <property type="term" value="P:4-aminobenzoate biosynthetic process"/>
    <property type="evidence" value="ECO:0007669"/>
    <property type="project" value="UniProtKB-UniRule"/>
</dbReference>
<comment type="pathway">
    <text evidence="7">Cofactor biosynthesis; tetrahydrofolate biosynthesis; 4-aminobenzoate from chorismate: step 2/2.</text>
</comment>
<dbReference type="InterPro" id="IPR017824">
    <property type="entry name" value="Aminodeoxychorismate_lyase_IV"/>
</dbReference>
<dbReference type="STRING" id="419597.SAMN04487957_11188"/>
<dbReference type="GO" id="GO:0008696">
    <property type="term" value="F:4-amino-4-deoxychorismate lyase activity"/>
    <property type="evidence" value="ECO:0007669"/>
    <property type="project" value="UniProtKB-UniRule"/>
</dbReference>
<dbReference type="Gene3D" id="3.20.10.10">
    <property type="entry name" value="D-amino Acid Aminotransferase, subunit A, domain 2"/>
    <property type="match status" value="1"/>
</dbReference>
<proteinExistence type="inferred from homology"/>
<sequence length="273" mass="29543">MAAPSPTEPAGWPLDDRGAAYGDGLFETLLVRAGRPLLWDEHLARLARGCHALGIPMPPEHDLAAPLAEAGPGLEVLKLTLTRGSGGRGYRPPAAPAPRLRWQLAAFVPDSGRWWNGVRVRLCRLRLGLQPALAGIKHLNRLENVLARSEWQDDAIAEGLLEDAEGRLVEATAMNLFWRRHGRLETPRLGRCGVAGTLREALMGCLSLHEVDAGLEALMEAEAVWLGNSVQGVWPVAHLEDVEGRGLAVWPVGAAHRAFQAEAHALLGYPCLP</sequence>
<dbReference type="InterPro" id="IPR050571">
    <property type="entry name" value="Class-IV_PLP-Dep_Aminotrnsfr"/>
</dbReference>
<dbReference type="InterPro" id="IPR043132">
    <property type="entry name" value="BCAT-like_C"/>
</dbReference>
<dbReference type="GO" id="GO:0046656">
    <property type="term" value="P:folic acid biosynthetic process"/>
    <property type="evidence" value="ECO:0007669"/>
    <property type="project" value="UniProtKB-KW"/>
</dbReference>
<keyword evidence="12" id="KW-1185">Reference proteome</keyword>
<comment type="catalytic activity">
    <reaction evidence="9">
        <text>4-amino-4-deoxychorismate = 4-aminobenzoate + pyruvate + H(+)</text>
        <dbReference type="Rhea" id="RHEA:16201"/>
        <dbReference type="ChEBI" id="CHEBI:15361"/>
        <dbReference type="ChEBI" id="CHEBI:15378"/>
        <dbReference type="ChEBI" id="CHEBI:17836"/>
        <dbReference type="ChEBI" id="CHEBI:58406"/>
        <dbReference type="EC" id="4.1.3.38"/>
    </reaction>
</comment>
<reference evidence="12" key="1">
    <citation type="submission" date="2016-10" db="EMBL/GenBank/DDBJ databases">
        <authorList>
            <person name="Varghese N."/>
            <person name="Submissions S."/>
        </authorList>
    </citation>
    <scope>NUCLEOTIDE SEQUENCE [LARGE SCALE GENOMIC DNA]</scope>
    <source>
        <strain evidence="12">CGMCC 1.6444</strain>
    </source>
</reference>
<dbReference type="EC" id="4.1.3.38" evidence="8 10"/>
<dbReference type="PANTHER" id="PTHR42743:SF2">
    <property type="entry name" value="AMINODEOXYCHORISMATE LYASE"/>
    <property type="match status" value="1"/>
</dbReference>
<evidence type="ECO:0000313" key="12">
    <source>
        <dbReference type="Proteomes" id="UP000199075"/>
    </source>
</evidence>
<dbReference type="Proteomes" id="UP000199075">
    <property type="component" value="Unassembled WGS sequence"/>
</dbReference>
<dbReference type="Pfam" id="PF01063">
    <property type="entry name" value="Aminotran_4"/>
    <property type="match status" value="1"/>
</dbReference>
<dbReference type="InterPro" id="IPR036038">
    <property type="entry name" value="Aminotransferase-like"/>
</dbReference>
<evidence type="ECO:0000256" key="5">
    <source>
        <dbReference type="ARBA" id="ARBA00022909"/>
    </source>
</evidence>